<dbReference type="SUPFAM" id="SSF46689">
    <property type="entry name" value="Homeodomain-like"/>
    <property type="match status" value="1"/>
</dbReference>
<dbReference type="InterPro" id="IPR006600">
    <property type="entry name" value="HTH_CenpB_DNA-bd_dom"/>
</dbReference>
<keyword evidence="1" id="KW-0238">DNA-binding</keyword>
<feature type="domain" description="HTH CENPB-type" evidence="3">
    <location>
        <begin position="64"/>
        <end position="135"/>
    </location>
</feature>
<dbReference type="InterPro" id="IPR050863">
    <property type="entry name" value="CenT-Element_Derived"/>
</dbReference>
<organism evidence="4 5">
    <name type="scientific">Opisthorchis felineus</name>
    <dbReference type="NCBI Taxonomy" id="147828"/>
    <lineage>
        <taxon>Eukaryota</taxon>
        <taxon>Metazoa</taxon>
        <taxon>Spiralia</taxon>
        <taxon>Lophotrochozoa</taxon>
        <taxon>Platyhelminthes</taxon>
        <taxon>Trematoda</taxon>
        <taxon>Digenea</taxon>
        <taxon>Opisthorchiida</taxon>
        <taxon>Opisthorchiata</taxon>
        <taxon>Opisthorchiidae</taxon>
        <taxon>Opisthorchis</taxon>
    </lineage>
</organism>
<dbReference type="SMART" id="SM00674">
    <property type="entry name" value="CENPB"/>
    <property type="match status" value="1"/>
</dbReference>
<dbReference type="Proteomes" id="UP000308267">
    <property type="component" value="Unassembled WGS sequence"/>
</dbReference>
<evidence type="ECO:0000256" key="2">
    <source>
        <dbReference type="SAM" id="MobiDB-lite"/>
    </source>
</evidence>
<comment type="caution">
    <text evidence="4">The sequence shown here is derived from an EMBL/GenBank/DDBJ whole genome shotgun (WGS) entry which is preliminary data.</text>
</comment>
<protein>
    <recommendedName>
        <fullName evidence="3">HTH CENPB-type domain-containing protein</fullName>
    </recommendedName>
</protein>
<keyword evidence="5" id="KW-1185">Reference proteome</keyword>
<feature type="region of interest" description="Disordered" evidence="2">
    <location>
        <begin position="162"/>
        <end position="224"/>
    </location>
</feature>
<dbReference type="STRING" id="147828.A0A4S2M6G5"/>
<dbReference type="AlphaFoldDB" id="A0A4S2M6G5"/>
<feature type="compositionally biased region" description="Polar residues" evidence="2">
    <location>
        <begin position="180"/>
        <end position="205"/>
    </location>
</feature>
<accession>A0A4S2M6G5</accession>
<dbReference type="GO" id="GO:0005634">
    <property type="term" value="C:nucleus"/>
    <property type="evidence" value="ECO:0007669"/>
    <property type="project" value="TreeGrafter"/>
</dbReference>
<dbReference type="InterPro" id="IPR009057">
    <property type="entry name" value="Homeodomain-like_sf"/>
</dbReference>
<evidence type="ECO:0000259" key="3">
    <source>
        <dbReference type="PROSITE" id="PS51253"/>
    </source>
</evidence>
<evidence type="ECO:0000256" key="1">
    <source>
        <dbReference type="ARBA" id="ARBA00023125"/>
    </source>
</evidence>
<dbReference type="GO" id="GO:0003677">
    <property type="term" value="F:DNA binding"/>
    <property type="evidence" value="ECO:0007669"/>
    <property type="project" value="UniProtKB-KW"/>
</dbReference>
<dbReference type="PROSITE" id="PS51253">
    <property type="entry name" value="HTH_CENPB"/>
    <property type="match status" value="1"/>
</dbReference>
<dbReference type="OrthoDB" id="3229771at2759"/>
<dbReference type="Pfam" id="PF03221">
    <property type="entry name" value="HTH_Tnp_Tc5"/>
    <property type="match status" value="1"/>
</dbReference>
<dbReference type="EMBL" id="SJOL01005888">
    <property type="protein sequence ID" value="TGZ69648.1"/>
    <property type="molecule type" value="Genomic_DNA"/>
</dbReference>
<name>A0A4S2M6G5_OPIFE</name>
<dbReference type="PANTHER" id="PTHR19303">
    <property type="entry name" value="TRANSPOSON"/>
    <property type="match status" value="1"/>
</dbReference>
<dbReference type="Gene3D" id="1.10.10.60">
    <property type="entry name" value="Homeodomain-like"/>
    <property type="match status" value="2"/>
</dbReference>
<evidence type="ECO:0000313" key="5">
    <source>
        <dbReference type="Proteomes" id="UP000308267"/>
    </source>
</evidence>
<proteinExistence type="predicted"/>
<reference evidence="4 5" key="1">
    <citation type="journal article" date="2019" name="BMC Genomics">
        <title>New insights from Opisthorchis felineus genome: update on genomics of the epidemiologically important liver flukes.</title>
        <authorList>
            <person name="Ershov N.I."/>
            <person name="Mordvinov V.A."/>
            <person name="Prokhortchouk E.B."/>
            <person name="Pakharukova M.Y."/>
            <person name="Gunbin K.V."/>
            <person name="Ustyantsev K."/>
            <person name="Genaev M.A."/>
            <person name="Blinov A.G."/>
            <person name="Mazur A."/>
            <person name="Boulygina E."/>
            <person name="Tsygankova S."/>
            <person name="Khrameeva E."/>
            <person name="Chekanov N."/>
            <person name="Fan G."/>
            <person name="Xiao A."/>
            <person name="Zhang H."/>
            <person name="Xu X."/>
            <person name="Yang H."/>
            <person name="Solovyev V."/>
            <person name="Lee S.M."/>
            <person name="Liu X."/>
            <person name="Afonnikov D.A."/>
            <person name="Skryabin K.G."/>
        </authorList>
    </citation>
    <scope>NUCLEOTIDE SEQUENCE [LARGE SCALE GENOMIC DNA]</scope>
    <source>
        <strain evidence="4">AK-0245</strain>
        <tissue evidence="4">Whole organism</tissue>
    </source>
</reference>
<evidence type="ECO:0000313" key="4">
    <source>
        <dbReference type="EMBL" id="TGZ69648.1"/>
    </source>
</evidence>
<sequence>MAPIRKAISVGQKQAILKAYEALDRVSQREAVRILKQQGFEISQPCLSQILKDKDSLRLCTNPEALRNRGCKFKELESTLVDWICDVKSQGVRVSKNLIKVKAESLKNSMGLNSFKCSDGWLEKFERRHKLRLHNRPDNSDAIEAVDKGEWLKTSWIEGDEASSCVDPTEDTNYEHKQCDSSNQKIEEGSSATNSPLNSDTTTVPNGVCPEIKTSCYPTKSGER</sequence>
<gene>
    <name evidence="4" type="ORF">CRM22_003617</name>
</gene>
<dbReference type="PANTHER" id="PTHR19303:SF73">
    <property type="entry name" value="PROTEIN PDC2"/>
    <property type="match status" value="1"/>
</dbReference>